<sequence>MRNPLSIAWTFHKQSTFVTPTQSHLAKSITSLTRASLILRVCSTTGRSMNSSSCSPRVAVKLHAATDRLNRCSTIKTSTIKTSPQVRG</sequence>
<proteinExistence type="predicted"/>
<dbReference type="HOGENOM" id="CLU_2497592_0_0_1"/>
<organism evidence="1 2">
    <name type="scientific">Botryobasidium botryosum (strain FD-172 SS1)</name>
    <dbReference type="NCBI Taxonomy" id="930990"/>
    <lineage>
        <taxon>Eukaryota</taxon>
        <taxon>Fungi</taxon>
        <taxon>Dikarya</taxon>
        <taxon>Basidiomycota</taxon>
        <taxon>Agaricomycotina</taxon>
        <taxon>Agaricomycetes</taxon>
        <taxon>Cantharellales</taxon>
        <taxon>Botryobasidiaceae</taxon>
        <taxon>Botryobasidium</taxon>
    </lineage>
</organism>
<evidence type="ECO:0000313" key="2">
    <source>
        <dbReference type="Proteomes" id="UP000027195"/>
    </source>
</evidence>
<name>A0A067MLS9_BOTB1</name>
<dbReference type="EMBL" id="KL198050">
    <property type="protein sequence ID" value="KDQ12541.1"/>
    <property type="molecule type" value="Genomic_DNA"/>
</dbReference>
<protein>
    <submittedName>
        <fullName evidence="1">Uncharacterized protein</fullName>
    </submittedName>
</protein>
<keyword evidence="2" id="KW-1185">Reference proteome</keyword>
<gene>
    <name evidence="1" type="ORF">BOTBODRAFT_418215</name>
</gene>
<dbReference type="InParanoid" id="A0A067MLS9"/>
<dbReference type="AlphaFoldDB" id="A0A067MLS9"/>
<accession>A0A067MLS9</accession>
<evidence type="ECO:0000313" key="1">
    <source>
        <dbReference type="EMBL" id="KDQ12541.1"/>
    </source>
</evidence>
<reference evidence="2" key="1">
    <citation type="journal article" date="2014" name="Proc. Natl. Acad. Sci. U.S.A.">
        <title>Extensive sampling of basidiomycete genomes demonstrates inadequacy of the white-rot/brown-rot paradigm for wood decay fungi.</title>
        <authorList>
            <person name="Riley R."/>
            <person name="Salamov A.A."/>
            <person name="Brown D.W."/>
            <person name="Nagy L.G."/>
            <person name="Floudas D."/>
            <person name="Held B.W."/>
            <person name="Levasseur A."/>
            <person name="Lombard V."/>
            <person name="Morin E."/>
            <person name="Otillar R."/>
            <person name="Lindquist E.A."/>
            <person name="Sun H."/>
            <person name="LaButti K.M."/>
            <person name="Schmutz J."/>
            <person name="Jabbour D."/>
            <person name="Luo H."/>
            <person name="Baker S.E."/>
            <person name="Pisabarro A.G."/>
            <person name="Walton J.D."/>
            <person name="Blanchette R.A."/>
            <person name="Henrissat B."/>
            <person name="Martin F."/>
            <person name="Cullen D."/>
            <person name="Hibbett D.S."/>
            <person name="Grigoriev I.V."/>
        </authorList>
    </citation>
    <scope>NUCLEOTIDE SEQUENCE [LARGE SCALE GENOMIC DNA]</scope>
    <source>
        <strain evidence="2">FD-172 SS1</strain>
    </source>
</reference>
<dbReference type="Proteomes" id="UP000027195">
    <property type="component" value="Unassembled WGS sequence"/>
</dbReference>